<evidence type="ECO:0000313" key="3">
    <source>
        <dbReference type="Proteomes" id="UP001247620"/>
    </source>
</evidence>
<sequence length="237" mass="26481">MIKLIFKLIIIVILCTSTFLAKAQLGYDYAQYDVGVAVGLNVPVSTDVHTLNKTPSAHFNFTYNQSPFVNYVFEGQAGRLKGSDPESIQSGRRFENHFAAFALKVQLQAGEVIDYSHNQMANAFKNLYVSTGIGYIVNHIVVKNPDLRVPPGMMLAGDNNTQVPFIPVRLGYEIKVFNQYNEPSIKIDLGYQYNFVLSDNLDGYDTGDSKRDVFSQLTLGVKFAIGGVTSYRKQVHY</sequence>
<comment type="caution">
    <text evidence="2">The sequence shown here is derived from an EMBL/GenBank/DDBJ whole genome shotgun (WGS) entry which is preliminary data.</text>
</comment>
<dbReference type="Proteomes" id="UP001247620">
    <property type="component" value="Unassembled WGS sequence"/>
</dbReference>
<dbReference type="EMBL" id="JAVDUU010000005">
    <property type="protein sequence ID" value="MDR6945043.1"/>
    <property type="molecule type" value="Genomic_DNA"/>
</dbReference>
<protein>
    <recommendedName>
        <fullName evidence="4">Outer membrane protein beta-barrel domain-containing protein</fullName>
    </recommendedName>
</protein>
<organism evidence="2 3">
    <name type="scientific">Mucilaginibacter pocheonensis</name>
    <dbReference type="NCBI Taxonomy" id="398050"/>
    <lineage>
        <taxon>Bacteria</taxon>
        <taxon>Pseudomonadati</taxon>
        <taxon>Bacteroidota</taxon>
        <taxon>Sphingobacteriia</taxon>
        <taxon>Sphingobacteriales</taxon>
        <taxon>Sphingobacteriaceae</taxon>
        <taxon>Mucilaginibacter</taxon>
    </lineage>
</organism>
<proteinExistence type="predicted"/>
<accession>A0ABU1TI33</accession>
<dbReference type="RefSeq" id="WP_310102310.1">
    <property type="nucleotide sequence ID" value="NZ_JAVDUU010000005.1"/>
</dbReference>
<reference evidence="2 3" key="1">
    <citation type="submission" date="2023-07" db="EMBL/GenBank/DDBJ databases">
        <title>Sorghum-associated microbial communities from plants grown in Nebraska, USA.</title>
        <authorList>
            <person name="Schachtman D."/>
        </authorList>
    </citation>
    <scope>NUCLEOTIDE SEQUENCE [LARGE SCALE GENOMIC DNA]</scope>
    <source>
        <strain evidence="2 3">3262</strain>
    </source>
</reference>
<name>A0ABU1TI33_9SPHI</name>
<evidence type="ECO:0008006" key="4">
    <source>
        <dbReference type="Google" id="ProtNLM"/>
    </source>
</evidence>
<keyword evidence="1" id="KW-0732">Signal</keyword>
<feature type="signal peptide" evidence="1">
    <location>
        <begin position="1"/>
        <end position="23"/>
    </location>
</feature>
<gene>
    <name evidence="2" type="ORF">J2W55_004911</name>
</gene>
<feature type="chain" id="PRO_5045763521" description="Outer membrane protein beta-barrel domain-containing protein" evidence="1">
    <location>
        <begin position="24"/>
        <end position="237"/>
    </location>
</feature>
<keyword evidence="3" id="KW-1185">Reference proteome</keyword>
<evidence type="ECO:0000256" key="1">
    <source>
        <dbReference type="SAM" id="SignalP"/>
    </source>
</evidence>
<evidence type="ECO:0000313" key="2">
    <source>
        <dbReference type="EMBL" id="MDR6945043.1"/>
    </source>
</evidence>